<dbReference type="Proteomes" id="UP000270190">
    <property type="component" value="Unassembled WGS sequence"/>
</dbReference>
<organism evidence="1 2">
    <name type="scientific">Brochothrix thermosphacta</name>
    <name type="common">Microbacterium thermosphactum</name>
    <dbReference type="NCBI Taxonomy" id="2756"/>
    <lineage>
        <taxon>Bacteria</taxon>
        <taxon>Bacillati</taxon>
        <taxon>Bacillota</taxon>
        <taxon>Bacilli</taxon>
        <taxon>Bacillales</taxon>
        <taxon>Listeriaceae</taxon>
        <taxon>Brochothrix</taxon>
    </lineage>
</organism>
<sequence>MGVTVKNDIGVNLRKMAQGLTAPTNKALTAGAKVFAETLEKNTPVYDSKKYQGKRGKYMFKHAKDNVVFGSPKNGEITVGFEKDVAWRVHFLEFGTIRQSPKPFIQKTQQEMATEVFETMVSAMSKGIKL</sequence>
<dbReference type="InterPro" id="IPR010064">
    <property type="entry name" value="HK97-gp10_tail"/>
</dbReference>
<dbReference type="Pfam" id="PF04883">
    <property type="entry name" value="HK97-gp10_like"/>
    <property type="match status" value="1"/>
</dbReference>
<gene>
    <name evidence="1" type="ORF">BTBSAS_200051</name>
</gene>
<dbReference type="RefSeq" id="WP_120487805.1">
    <property type="nucleotide sequence ID" value="NZ_OUNC01000013.1"/>
</dbReference>
<proteinExistence type="predicted"/>
<dbReference type="EMBL" id="OUNC01000013">
    <property type="protein sequence ID" value="SPP28464.1"/>
    <property type="molecule type" value="Genomic_DNA"/>
</dbReference>
<accession>A0A2X0QIP2</accession>
<dbReference type="NCBIfam" id="TIGR01725">
    <property type="entry name" value="phge_HK97_gp10"/>
    <property type="match status" value="1"/>
</dbReference>
<evidence type="ECO:0000313" key="1">
    <source>
        <dbReference type="EMBL" id="SPP28464.1"/>
    </source>
</evidence>
<dbReference type="AlphaFoldDB" id="A0A2X0QIP2"/>
<protein>
    <recommendedName>
        <fullName evidence="3">HK97 gp10 family phage protein</fullName>
    </recommendedName>
</protein>
<evidence type="ECO:0008006" key="3">
    <source>
        <dbReference type="Google" id="ProtNLM"/>
    </source>
</evidence>
<name>A0A2X0QIP2_BROTH</name>
<evidence type="ECO:0000313" key="2">
    <source>
        <dbReference type="Proteomes" id="UP000270190"/>
    </source>
</evidence>
<reference evidence="2" key="1">
    <citation type="submission" date="2018-04" db="EMBL/GenBank/DDBJ databases">
        <authorList>
            <person name="Illikoud N."/>
        </authorList>
    </citation>
    <scope>NUCLEOTIDE SEQUENCE [LARGE SCALE GENOMIC DNA]</scope>
</reference>